<dbReference type="Proteomes" id="UP000479000">
    <property type="component" value="Unassembled WGS sequence"/>
</dbReference>
<accession>A0A6H5GPU4</accession>
<name>A0A6H5GPU4_9HEMI</name>
<gene>
    <name evidence="1" type="ORF">NTEN_LOCUS10617</name>
</gene>
<evidence type="ECO:0000313" key="1">
    <source>
        <dbReference type="EMBL" id="CAB0005140.1"/>
    </source>
</evidence>
<keyword evidence="2" id="KW-1185">Reference proteome</keyword>
<organism evidence="1 2">
    <name type="scientific">Nesidiocoris tenuis</name>
    <dbReference type="NCBI Taxonomy" id="355587"/>
    <lineage>
        <taxon>Eukaryota</taxon>
        <taxon>Metazoa</taxon>
        <taxon>Ecdysozoa</taxon>
        <taxon>Arthropoda</taxon>
        <taxon>Hexapoda</taxon>
        <taxon>Insecta</taxon>
        <taxon>Pterygota</taxon>
        <taxon>Neoptera</taxon>
        <taxon>Paraneoptera</taxon>
        <taxon>Hemiptera</taxon>
        <taxon>Heteroptera</taxon>
        <taxon>Panheteroptera</taxon>
        <taxon>Cimicomorpha</taxon>
        <taxon>Miridae</taxon>
        <taxon>Dicyphina</taxon>
        <taxon>Nesidiocoris</taxon>
    </lineage>
</organism>
<dbReference type="AlphaFoldDB" id="A0A6H5GPU4"/>
<evidence type="ECO:0000313" key="2">
    <source>
        <dbReference type="Proteomes" id="UP000479000"/>
    </source>
</evidence>
<proteinExistence type="predicted"/>
<reference evidence="1 2" key="1">
    <citation type="submission" date="2020-02" db="EMBL/GenBank/DDBJ databases">
        <authorList>
            <person name="Ferguson B K."/>
        </authorList>
    </citation>
    <scope>NUCLEOTIDE SEQUENCE [LARGE SCALE GENOMIC DNA]</scope>
</reference>
<sequence length="387" mass="44444">MFLRVSMLSSLLSIHVIRGLVSLLMFSTIQRPNLNGIISWSWKKVINTEEFLELHREGLYCPEARERLDSRVANLRIKAASTCWARAETYTLSCRLDPHLKCINIRCVCRHIIPTSSINGLCTRRAVTIILVHYTYHAVVENGTGKLSTSPRTLCFLITRSHRGCGLGFHLNPPQLNRDAQRKLIRGELRKWYSVRDTAREKLYFLFQEATSRYHQSEWELIEQHAVDLAWRNGRSKKTRLERKLDHLQHQQKVPVPQDSSTKASPFYKKVENLTNEVFSFEEISLLEKGLKHNPYTSIGKSSLRDLAFTIDAAECPSVTKALCAEELKTVEPTPLGKEERTAIGLKKKFRQKEIVALKADKATILRNYKNETTKISIKNKKVDTVS</sequence>
<dbReference type="EMBL" id="CADCXU010015944">
    <property type="protein sequence ID" value="CAB0005140.1"/>
    <property type="molecule type" value="Genomic_DNA"/>
</dbReference>
<protein>
    <submittedName>
        <fullName evidence="1">Uncharacterized protein</fullName>
    </submittedName>
</protein>